<evidence type="ECO:0000256" key="8">
    <source>
        <dbReference type="ARBA" id="ARBA00023065"/>
    </source>
</evidence>
<keyword evidence="4 15" id="KW-0813">Transport</keyword>
<dbReference type="InterPro" id="IPR001828">
    <property type="entry name" value="ANF_lig-bd_rcpt"/>
</dbReference>
<keyword evidence="20" id="KW-1185">Reference proteome</keyword>
<name>W9RPC1_9ROSA</name>
<dbReference type="EMBL" id="KE345011">
    <property type="protein sequence ID" value="EXB89495.1"/>
    <property type="molecule type" value="Genomic_DNA"/>
</dbReference>
<organism evidence="19 20">
    <name type="scientific">Morus notabilis</name>
    <dbReference type="NCBI Taxonomy" id="981085"/>
    <lineage>
        <taxon>Eukaryota</taxon>
        <taxon>Viridiplantae</taxon>
        <taxon>Streptophyta</taxon>
        <taxon>Embryophyta</taxon>
        <taxon>Tracheophyta</taxon>
        <taxon>Spermatophyta</taxon>
        <taxon>Magnoliopsida</taxon>
        <taxon>eudicotyledons</taxon>
        <taxon>Gunneridae</taxon>
        <taxon>Pentapetalae</taxon>
        <taxon>rosids</taxon>
        <taxon>fabids</taxon>
        <taxon>Rosales</taxon>
        <taxon>Moraceae</taxon>
        <taxon>Moreae</taxon>
        <taxon>Morus</taxon>
    </lineage>
</organism>
<comment type="subunit">
    <text evidence="3">May form heteromers.</text>
</comment>
<evidence type="ECO:0000256" key="5">
    <source>
        <dbReference type="ARBA" id="ARBA00022692"/>
    </source>
</evidence>
<keyword evidence="11" id="KW-0325">Glycoprotein</keyword>
<evidence type="ECO:0000313" key="20">
    <source>
        <dbReference type="Proteomes" id="UP000030645"/>
    </source>
</evidence>
<keyword evidence="9 15" id="KW-0472">Membrane</keyword>
<feature type="domain" description="Ionotropic glutamate receptor C-terminal" evidence="18">
    <location>
        <begin position="487"/>
        <end position="838"/>
    </location>
</feature>
<comment type="subcellular location">
    <subcellularLocation>
        <location evidence="1">Membrane</location>
        <topology evidence="1">Multi-pass membrane protein</topology>
    </subcellularLocation>
</comment>
<evidence type="ECO:0000256" key="11">
    <source>
        <dbReference type="ARBA" id="ARBA00023180"/>
    </source>
</evidence>
<keyword evidence="12 15" id="KW-1071">Ligand-gated ion channel</keyword>
<evidence type="ECO:0000256" key="17">
    <source>
        <dbReference type="SAM" id="Phobius"/>
    </source>
</evidence>
<evidence type="ECO:0000259" key="18">
    <source>
        <dbReference type="SMART" id="SM00079"/>
    </source>
</evidence>
<evidence type="ECO:0000256" key="13">
    <source>
        <dbReference type="ARBA" id="ARBA00023303"/>
    </source>
</evidence>
<dbReference type="FunFam" id="1.10.287.70:FF:000037">
    <property type="entry name" value="Glutamate receptor"/>
    <property type="match status" value="1"/>
</dbReference>
<dbReference type="AlphaFoldDB" id="W9RPC1"/>
<dbReference type="Pfam" id="PF00060">
    <property type="entry name" value="Lig_chan"/>
    <property type="match status" value="1"/>
</dbReference>
<dbReference type="GO" id="GO:0015276">
    <property type="term" value="F:ligand-gated monoatomic ion channel activity"/>
    <property type="evidence" value="ECO:0007669"/>
    <property type="project" value="InterPro"/>
</dbReference>
<dbReference type="SUPFAM" id="SSF81324">
    <property type="entry name" value="Voltage-gated potassium channels"/>
    <property type="match status" value="1"/>
</dbReference>
<comment type="function">
    <text evidence="15">Glutamate-gated receptor that probably acts as non-selective cation channel.</text>
</comment>
<keyword evidence="5 17" id="KW-0812">Transmembrane</keyword>
<dbReference type="InterPro" id="IPR017103">
    <property type="entry name" value="Iontropic_Glu_rcpt_pln"/>
</dbReference>
<dbReference type="Proteomes" id="UP000030645">
    <property type="component" value="Unassembled WGS sequence"/>
</dbReference>
<feature type="transmembrane region" description="Helical" evidence="17">
    <location>
        <begin position="675"/>
        <end position="694"/>
    </location>
</feature>
<evidence type="ECO:0000256" key="10">
    <source>
        <dbReference type="ARBA" id="ARBA00023170"/>
    </source>
</evidence>
<feature type="transmembrane region" description="Helical" evidence="17">
    <location>
        <begin position="618"/>
        <end position="636"/>
    </location>
</feature>
<evidence type="ECO:0000256" key="4">
    <source>
        <dbReference type="ARBA" id="ARBA00022448"/>
    </source>
</evidence>
<dbReference type="FunFam" id="3.40.190.10:FF:000103">
    <property type="entry name" value="Glutamate receptor"/>
    <property type="match status" value="1"/>
</dbReference>
<evidence type="ECO:0000256" key="9">
    <source>
        <dbReference type="ARBA" id="ARBA00023136"/>
    </source>
</evidence>
<dbReference type="GO" id="GO:0016020">
    <property type="term" value="C:membrane"/>
    <property type="evidence" value="ECO:0007669"/>
    <property type="project" value="UniProtKB-SubCell"/>
</dbReference>
<dbReference type="PIRSF" id="PIRSF037090">
    <property type="entry name" value="Iontro_Glu-like_rcpt_pln"/>
    <property type="match status" value="1"/>
</dbReference>
<keyword evidence="16" id="KW-1015">Disulfide bond</keyword>
<reference evidence="20" key="1">
    <citation type="submission" date="2013-01" db="EMBL/GenBank/DDBJ databases">
        <title>Draft Genome Sequence of a Mulberry Tree, Morus notabilis C.K. Schneid.</title>
        <authorList>
            <person name="He N."/>
            <person name="Zhao S."/>
        </authorList>
    </citation>
    <scope>NUCLEOTIDE SEQUENCE</scope>
</reference>
<gene>
    <name evidence="19" type="ORF">L484_004362</name>
</gene>
<dbReference type="STRING" id="981085.W9RPC1"/>
<comment type="function">
    <text evidence="14">Glutamate-gated receptor that probably acts as a non-selective cation channel. May be involved in light-signal transduction and calcium homeostasis via the regulation of calcium influx into cells.</text>
</comment>
<feature type="disulfide bond" evidence="16">
    <location>
        <begin position="786"/>
        <end position="842"/>
    </location>
</feature>
<dbReference type="Gene3D" id="3.40.190.10">
    <property type="entry name" value="Periplasmic binding protein-like II"/>
    <property type="match status" value="3"/>
</dbReference>
<keyword evidence="8 15" id="KW-0406">Ion transport</keyword>
<dbReference type="SMART" id="SM00079">
    <property type="entry name" value="PBPe"/>
    <property type="match status" value="1"/>
</dbReference>
<keyword evidence="7 17" id="KW-1133">Transmembrane helix</keyword>
<dbReference type="Pfam" id="PF01094">
    <property type="entry name" value="ANF_receptor"/>
    <property type="match status" value="1"/>
</dbReference>
<sequence>MESKVDPTSVVWQFIAPQNTDVAATKRFPERQNMKSQRPTMRVTTISLVLLFVFLRSVFSKEVNYVSVGVVVDSETWVGKMGLSCIEMAVSEFYASHGYYYNTRLVIHTRDSKSDVVGAASAALDLIKNVEVKAIIGPVSSTQASFVINLGEKAQVPIVSYSATSSSLSIHSSYFFQATQNQTFQVNAISSIVKKFGWKQVVPIYVDNAYGEGLIPFLVDALQDAGAHVSYRSAISSSASDDQIAKELYKLMTMQTRVFVVHTDVSLGSRIFNKAKEIGMMEKGYVWIVTNLMTNYLSSLDSSVVESMQGVLGIKTYVRDTNRLREFRTRWEKEFQLENPKLYDFELNVYGLWAYDAVTALAVAVEEAWKSGNFSFKKTSDVSRKYSTDLETFGVSQNGPNLRKALLGVRFNGLAGNFSMPNAQLQSTSFEIINVKSNGEKRIGFWTPQSGLAKSLLETNTRTGQIIWPGESTAVPKGWEIPTNRKKLKIGVPKKEGFEEFVQVKHDSVTNETIVTGYCIDVFEAAMKALPYNVDYELIPFTKPDGESGGTYDDLVYQVSLGKFDAVVGDTTIRANRSKFVDFTLPYTQSGVSMIVPVGDKRSKSNAWVFLKPLTWDLWMTSACFFVFIGFVVWILEHRINDDFRGPPFHQIGTSFWFSFSTMVFAHREKVVSNLARFVVIIWMFVVLILTQSYTASLTSLLTVQQLQPTVTDVRQLLVNGDNVGYIDGSFVRGILKDLGFSDSQLKIYKSPEQCDDLFSKKKSNGGIAAAFDEFVYMKFLLTKYCSKYTMVEPTFKAAGFGFVFPKGSPLVADVSRAILTVTEEKIMKNIENKWFEKQTSCPDPNTQVSSNSLGLESFWGLFLIVGTASLSSLVAYASMFLYKQRRVLLSSETDQNLPIWRRICTVLRIFDQKDLDSHTFRKSIDESRDGRVVIESVCDSNRMDDQQSVLAFPGEEHEICFTELTNHEHNHYQLEVSS</sequence>
<dbReference type="CDD" id="cd13686">
    <property type="entry name" value="GluR_Plant"/>
    <property type="match status" value="1"/>
</dbReference>
<comment type="similarity">
    <text evidence="2 15">Belongs to the glutamate-gated ion channel (TC 1.A.10.1) family.</text>
</comment>
<dbReference type="InterPro" id="IPR015683">
    <property type="entry name" value="Ionotropic_Glu_rcpt"/>
</dbReference>
<dbReference type="InterPro" id="IPR001320">
    <property type="entry name" value="Iontro_rcpt_C"/>
</dbReference>
<accession>W9RPC1</accession>
<keyword evidence="10 15" id="KW-0675">Receptor</keyword>
<dbReference type="Gene3D" id="3.40.50.2300">
    <property type="match status" value="2"/>
</dbReference>
<protein>
    <recommendedName>
        <fullName evidence="15">Glutamate receptor</fullName>
    </recommendedName>
</protein>
<evidence type="ECO:0000256" key="12">
    <source>
        <dbReference type="ARBA" id="ARBA00023286"/>
    </source>
</evidence>
<dbReference type="InterPro" id="IPR028082">
    <property type="entry name" value="Peripla_BP_I"/>
</dbReference>
<dbReference type="Pfam" id="PF10613">
    <property type="entry name" value="Lig_chan-Glu_bd"/>
    <property type="match status" value="1"/>
</dbReference>
<dbReference type="FunFam" id="3.40.50.2300:FF:000169">
    <property type="entry name" value="Glutamate receptor"/>
    <property type="match status" value="1"/>
</dbReference>
<evidence type="ECO:0000256" key="7">
    <source>
        <dbReference type="ARBA" id="ARBA00022989"/>
    </source>
</evidence>
<evidence type="ECO:0000256" key="3">
    <source>
        <dbReference type="ARBA" id="ARBA00011095"/>
    </source>
</evidence>
<dbReference type="FunFam" id="3.40.190.10:FF:000195">
    <property type="entry name" value="Glutamate receptor 2.7"/>
    <property type="match status" value="1"/>
</dbReference>
<dbReference type="SUPFAM" id="SSF53850">
    <property type="entry name" value="Periplasmic binding protein-like II"/>
    <property type="match status" value="1"/>
</dbReference>
<evidence type="ECO:0000313" key="19">
    <source>
        <dbReference type="EMBL" id="EXB89495.1"/>
    </source>
</evidence>
<keyword evidence="13 15" id="KW-0407">Ion channel</keyword>
<dbReference type="PANTHER" id="PTHR34836:SF1">
    <property type="entry name" value="OS09G0428600 PROTEIN"/>
    <property type="match status" value="1"/>
</dbReference>
<dbReference type="Gene3D" id="1.10.287.70">
    <property type="match status" value="1"/>
</dbReference>
<dbReference type="CDD" id="cd19990">
    <property type="entry name" value="PBP1_GABAb_receptor_plant"/>
    <property type="match status" value="1"/>
</dbReference>
<evidence type="ECO:0000256" key="16">
    <source>
        <dbReference type="PIRSR" id="PIRSR037090-50"/>
    </source>
</evidence>
<evidence type="ECO:0000256" key="14">
    <source>
        <dbReference type="ARBA" id="ARBA00049638"/>
    </source>
</evidence>
<dbReference type="InterPro" id="IPR044440">
    <property type="entry name" value="GABAb_receptor_plant_PBP1"/>
</dbReference>
<evidence type="ECO:0000256" key="15">
    <source>
        <dbReference type="PIRNR" id="PIRNR037090"/>
    </source>
</evidence>
<evidence type="ECO:0000256" key="1">
    <source>
        <dbReference type="ARBA" id="ARBA00004141"/>
    </source>
</evidence>
<dbReference type="eggNOG" id="KOG1052">
    <property type="taxonomic scope" value="Eukaryota"/>
</dbReference>
<keyword evidence="6" id="KW-0732">Signal</keyword>
<evidence type="ECO:0000256" key="6">
    <source>
        <dbReference type="ARBA" id="ARBA00022729"/>
    </source>
</evidence>
<feature type="transmembrane region" description="Helical" evidence="17">
    <location>
        <begin position="859"/>
        <end position="883"/>
    </location>
</feature>
<dbReference type="InterPro" id="IPR019594">
    <property type="entry name" value="Glu/Gly-bd"/>
</dbReference>
<proteinExistence type="inferred from homology"/>
<dbReference type="PANTHER" id="PTHR34836">
    <property type="entry name" value="OS06G0188250 PROTEIN"/>
    <property type="match status" value="1"/>
</dbReference>
<evidence type="ECO:0000256" key="2">
    <source>
        <dbReference type="ARBA" id="ARBA00008685"/>
    </source>
</evidence>
<dbReference type="SUPFAM" id="SSF53822">
    <property type="entry name" value="Periplasmic binding protein-like I"/>
    <property type="match status" value="1"/>
</dbReference>